<keyword evidence="2" id="KW-1185">Reference proteome</keyword>
<protein>
    <submittedName>
        <fullName evidence="1">3929_t:CDS:1</fullName>
    </submittedName>
</protein>
<proteinExistence type="predicted"/>
<dbReference type="Proteomes" id="UP000789366">
    <property type="component" value="Unassembled WGS sequence"/>
</dbReference>
<name>A0ACA9MGW6_9GLOM</name>
<evidence type="ECO:0000313" key="2">
    <source>
        <dbReference type="Proteomes" id="UP000789366"/>
    </source>
</evidence>
<dbReference type="EMBL" id="CAJVPW010007162">
    <property type="protein sequence ID" value="CAG8577797.1"/>
    <property type="molecule type" value="Genomic_DNA"/>
</dbReference>
<feature type="non-terminal residue" evidence="1">
    <location>
        <position position="1"/>
    </location>
</feature>
<organism evidence="1 2">
    <name type="scientific">Cetraspora pellucida</name>
    <dbReference type="NCBI Taxonomy" id="1433469"/>
    <lineage>
        <taxon>Eukaryota</taxon>
        <taxon>Fungi</taxon>
        <taxon>Fungi incertae sedis</taxon>
        <taxon>Mucoromycota</taxon>
        <taxon>Glomeromycotina</taxon>
        <taxon>Glomeromycetes</taxon>
        <taxon>Diversisporales</taxon>
        <taxon>Gigasporaceae</taxon>
        <taxon>Cetraspora</taxon>
    </lineage>
</organism>
<reference evidence="1" key="1">
    <citation type="submission" date="2021-06" db="EMBL/GenBank/DDBJ databases">
        <authorList>
            <person name="Kallberg Y."/>
            <person name="Tangrot J."/>
            <person name="Rosling A."/>
        </authorList>
    </citation>
    <scope>NUCLEOTIDE SEQUENCE</scope>
    <source>
        <strain evidence="1">28 12/20/2015</strain>
    </source>
</reference>
<accession>A0ACA9MGW6</accession>
<evidence type="ECO:0000313" key="1">
    <source>
        <dbReference type="EMBL" id="CAG8577797.1"/>
    </source>
</evidence>
<comment type="caution">
    <text evidence="1">The sequence shown here is derived from an EMBL/GenBank/DDBJ whole genome shotgun (WGS) entry which is preliminary data.</text>
</comment>
<gene>
    <name evidence="1" type="ORF">SPELUC_LOCUS6244</name>
</gene>
<sequence>CKTTSHPYWDWADEKALKGIPEIFISPEVEINAPDGKKKIKNPLKSYILPVDLSHPLEKGQNPTDKPNYKIPNMTYNPFTPARYPTIRHPNSNYEDQYDIMNINISTYVPSVF</sequence>